<dbReference type="GeneID" id="54351231"/>
<evidence type="ECO:0000256" key="7">
    <source>
        <dbReference type="ARBA" id="ARBA00022982"/>
    </source>
</evidence>
<evidence type="ECO:0000256" key="15">
    <source>
        <dbReference type="SAM" id="Phobius"/>
    </source>
</evidence>
<evidence type="ECO:0000313" key="17">
    <source>
        <dbReference type="EMBL" id="KAF1925431.1"/>
    </source>
</evidence>
<proteinExistence type="inferred from homology"/>
<dbReference type="Gene3D" id="3.40.50.80">
    <property type="entry name" value="Nucleotide-binding domain of ferredoxin-NADP reductase (FNR) module"/>
    <property type="match status" value="1"/>
</dbReference>
<feature type="region of interest" description="Disordered" evidence="14">
    <location>
        <begin position="546"/>
        <end position="570"/>
    </location>
</feature>
<dbReference type="RefSeq" id="XP_033445683.1">
    <property type="nucleotide sequence ID" value="XM_033593563.1"/>
</dbReference>
<evidence type="ECO:0000256" key="2">
    <source>
        <dbReference type="ARBA" id="ARBA00006278"/>
    </source>
</evidence>
<keyword evidence="5" id="KW-1003">Cell membrane</keyword>
<comment type="subcellular location">
    <subcellularLocation>
        <location evidence="1">Cell membrane</location>
        <topology evidence="1">Multi-pass membrane protein</topology>
    </subcellularLocation>
</comment>
<dbReference type="SUPFAM" id="SSF63380">
    <property type="entry name" value="Riboflavin synthase domain-like"/>
    <property type="match status" value="1"/>
</dbReference>
<evidence type="ECO:0000256" key="6">
    <source>
        <dbReference type="ARBA" id="ARBA00022692"/>
    </source>
</evidence>
<evidence type="ECO:0000256" key="4">
    <source>
        <dbReference type="ARBA" id="ARBA00022448"/>
    </source>
</evidence>
<sequence length="698" mass="76687">MSHNHGGMSMGSMGSMALPALPEFPKFYYAVVGSAVGVATAANVYNQVLCRRRLSAARTGALSPAKPKSRFSLWNATLYALAREASNFSIQVPLKGKFLRLPTVGRTSLVLANVLVLLVLCFYGLNLTDQFQKENVGFRCGVVTLGQLPLIFLLSGKNNVIGFLTGVSYERLNWLHRWTARCMLLTATIHMGYFLSVWAPYNYFPIQLKQNKLVWRGLAAWCVLVWINFSSATPIRGWNYELFVVQHVASFAVFVGFVYVHAPPELQGYVWAAVAIFFFDRVFRALRFLYANISLFHSSAKREGLLACKAEFAALPDDTTRITIRNPPISWTPGQHVFLSCQGIAPLQSHPFTIASIPEDGKMDFLVKAQSGGTRRFFKHAQKSQGLAETAQGPKTVTIEGPYGCHRPLRQFDSIVLLAGSTGATFTVPLLRDVLQGWRENSDPSAASRWSLFALPKGAVTRHVRFVWVVKSRGQLGMFAEQLSSVYTEFQTLQEQLRDIKLEVTVYVTCDESFTEEHRSLLSTVTAPRSTAPPSKALEHGRVELRSRSSGIKDDSKNELREMTTASSTDEGDACAPDAKCCCRTSVDEALPSEPAQCCCAPAPASTSARSSTSSAQQGKHALLVHPAIQIFSGRPQTKDIVRRSLEQARGESAVVVCGPQGLVGDVKQGVVELSDERAVHKGTGAQGVYLHTESFGY</sequence>
<feature type="transmembrane region" description="Helical" evidence="15">
    <location>
        <begin position="27"/>
        <end position="45"/>
    </location>
</feature>
<keyword evidence="8 15" id="KW-1133">Transmembrane helix</keyword>
<dbReference type="EC" id="1.16.1.9" evidence="3"/>
<reference evidence="17" key="1">
    <citation type="journal article" date="2020" name="Stud. Mycol.">
        <title>101 Dothideomycetes genomes: a test case for predicting lifestyles and emergence of pathogens.</title>
        <authorList>
            <person name="Haridas S."/>
            <person name="Albert R."/>
            <person name="Binder M."/>
            <person name="Bloem J."/>
            <person name="Labutti K."/>
            <person name="Salamov A."/>
            <person name="Andreopoulos B."/>
            <person name="Baker S."/>
            <person name="Barry K."/>
            <person name="Bills G."/>
            <person name="Bluhm B."/>
            <person name="Cannon C."/>
            <person name="Castanera R."/>
            <person name="Culley D."/>
            <person name="Daum C."/>
            <person name="Ezra D."/>
            <person name="Gonzalez J."/>
            <person name="Henrissat B."/>
            <person name="Kuo A."/>
            <person name="Liang C."/>
            <person name="Lipzen A."/>
            <person name="Lutzoni F."/>
            <person name="Magnuson J."/>
            <person name="Mondo S."/>
            <person name="Nolan M."/>
            <person name="Ohm R."/>
            <person name="Pangilinan J."/>
            <person name="Park H.-J."/>
            <person name="Ramirez L."/>
            <person name="Alfaro M."/>
            <person name="Sun H."/>
            <person name="Tritt A."/>
            <person name="Yoshinaga Y."/>
            <person name="Zwiers L.-H."/>
            <person name="Turgeon B."/>
            <person name="Goodwin S."/>
            <person name="Spatafora J."/>
            <person name="Crous P."/>
            <person name="Grigoriev I."/>
        </authorList>
    </citation>
    <scope>NUCLEOTIDE SEQUENCE</scope>
    <source>
        <strain evidence="17">CBS 183.55</strain>
    </source>
</reference>
<keyword evidence="18" id="KW-1185">Reference proteome</keyword>
<evidence type="ECO:0000256" key="14">
    <source>
        <dbReference type="SAM" id="MobiDB-lite"/>
    </source>
</evidence>
<dbReference type="Pfam" id="PF08030">
    <property type="entry name" value="NAD_binding_6"/>
    <property type="match status" value="1"/>
</dbReference>
<gene>
    <name evidence="17" type="ORF">M421DRAFT_423750</name>
</gene>
<keyword evidence="9" id="KW-0560">Oxidoreductase</keyword>
<keyword evidence="6 15" id="KW-0812">Transmembrane</keyword>
<feature type="transmembrane region" description="Helical" evidence="15">
    <location>
        <begin position="178"/>
        <end position="201"/>
    </location>
</feature>
<dbReference type="AlphaFoldDB" id="A0A6A5RB19"/>
<protein>
    <recommendedName>
        <fullName evidence="3">ferric-chelate reductase (NADPH)</fullName>
        <ecNumber evidence="3">1.16.1.9</ecNumber>
    </recommendedName>
</protein>
<name>A0A6A5RB19_9PLEO</name>
<keyword evidence="4" id="KW-0813">Transport</keyword>
<dbReference type="InterPro" id="IPR051410">
    <property type="entry name" value="Ferric/Cupric_Reductase"/>
</dbReference>
<evidence type="ECO:0000256" key="5">
    <source>
        <dbReference type="ARBA" id="ARBA00022475"/>
    </source>
</evidence>
<dbReference type="Gene3D" id="2.40.30.10">
    <property type="entry name" value="Translation factors"/>
    <property type="match status" value="1"/>
</dbReference>
<dbReference type="InterPro" id="IPR017927">
    <property type="entry name" value="FAD-bd_FR_type"/>
</dbReference>
<dbReference type="PROSITE" id="PS51384">
    <property type="entry name" value="FAD_FR"/>
    <property type="match status" value="1"/>
</dbReference>
<dbReference type="SFLD" id="SFLDS00052">
    <property type="entry name" value="Ferric_Reductase_Domain"/>
    <property type="match status" value="1"/>
</dbReference>
<dbReference type="GO" id="GO:0052851">
    <property type="term" value="F:ferric-chelate reductase (NADPH) activity"/>
    <property type="evidence" value="ECO:0007669"/>
    <property type="project" value="UniProtKB-EC"/>
</dbReference>
<feature type="transmembrane region" description="Helical" evidence="15">
    <location>
        <begin position="268"/>
        <end position="286"/>
    </location>
</feature>
<evidence type="ECO:0000256" key="11">
    <source>
        <dbReference type="ARBA" id="ARBA00023136"/>
    </source>
</evidence>
<evidence type="ECO:0000313" key="18">
    <source>
        <dbReference type="Proteomes" id="UP000800082"/>
    </source>
</evidence>
<feature type="transmembrane region" description="Helical" evidence="15">
    <location>
        <begin position="242"/>
        <end position="262"/>
    </location>
</feature>
<dbReference type="InterPro" id="IPR013130">
    <property type="entry name" value="Fe3_Rdtase_TM_dom"/>
</dbReference>
<organism evidence="17 18">
    <name type="scientific">Didymella exigua CBS 183.55</name>
    <dbReference type="NCBI Taxonomy" id="1150837"/>
    <lineage>
        <taxon>Eukaryota</taxon>
        <taxon>Fungi</taxon>
        <taxon>Dikarya</taxon>
        <taxon>Ascomycota</taxon>
        <taxon>Pezizomycotina</taxon>
        <taxon>Dothideomycetes</taxon>
        <taxon>Pleosporomycetidae</taxon>
        <taxon>Pleosporales</taxon>
        <taxon>Pleosporineae</taxon>
        <taxon>Didymellaceae</taxon>
        <taxon>Didymella</taxon>
    </lineage>
</organism>
<feature type="transmembrane region" description="Helical" evidence="15">
    <location>
        <begin position="104"/>
        <end position="125"/>
    </location>
</feature>
<dbReference type="InterPro" id="IPR013121">
    <property type="entry name" value="Fe_red_NAD-bd_6"/>
</dbReference>
<dbReference type="EMBL" id="ML978984">
    <property type="protein sequence ID" value="KAF1925431.1"/>
    <property type="molecule type" value="Genomic_DNA"/>
</dbReference>
<dbReference type="GO" id="GO:0005886">
    <property type="term" value="C:plasma membrane"/>
    <property type="evidence" value="ECO:0007669"/>
    <property type="project" value="UniProtKB-SubCell"/>
</dbReference>
<dbReference type="PANTHER" id="PTHR32361:SF9">
    <property type="entry name" value="FERRIC REDUCTASE TRANSMEMBRANE COMPONENT 3-RELATED"/>
    <property type="match status" value="1"/>
</dbReference>
<dbReference type="Proteomes" id="UP000800082">
    <property type="component" value="Unassembled WGS sequence"/>
</dbReference>
<accession>A0A6A5RB19</accession>
<dbReference type="InterPro" id="IPR017938">
    <property type="entry name" value="Riboflavin_synthase-like_b-brl"/>
</dbReference>
<dbReference type="GO" id="GO:0006879">
    <property type="term" value="P:intracellular iron ion homeostasis"/>
    <property type="evidence" value="ECO:0007669"/>
    <property type="project" value="TreeGrafter"/>
</dbReference>
<dbReference type="CDD" id="cd06186">
    <property type="entry name" value="NOX_Duox_like_FAD_NADP"/>
    <property type="match status" value="1"/>
</dbReference>
<comment type="catalytic activity">
    <reaction evidence="13">
        <text>2 a Fe(II)-siderophore + NADP(+) + H(+) = 2 a Fe(III)-siderophore + NADPH</text>
        <dbReference type="Rhea" id="RHEA:28795"/>
        <dbReference type="Rhea" id="RHEA-COMP:11342"/>
        <dbReference type="Rhea" id="RHEA-COMP:11344"/>
        <dbReference type="ChEBI" id="CHEBI:15378"/>
        <dbReference type="ChEBI" id="CHEBI:29033"/>
        <dbReference type="ChEBI" id="CHEBI:29034"/>
        <dbReference type="ChEBI" id="CHEBI:57783"/>
        <dbReference type="ChEBI" id="CHEBI:58349"/>
        <dbReference type="EC" id="1.16.1.9"/>
    </reaction>
</comment>
<dbReference type="GO" id="GO:0015677">
    <property type="term" value="P:copper ion import"/>
    <property type="evidence" value="ECO:0007669"/>
    <property type="project" value="TreeGrafter"/>
</dbReference>
<evidence type="ECO:0000259" key="16">
    <source>
        <dbReference type="PROSITE" id="PS51384"/>
    </source>
</evidence>
<dbReference type="GO" id="GO:0006826">
    <property type="term" value="P:iron ion transport"/>
    <property type="evidence" value="ECO:0007669"/>
    <property type="project" value="UniProtKB-ARBA"/>
</dbReference>
<keyword evidence="7" id="KW-0249">Electron transport</keyword>
<evidence type="ECO:0000256" key="3">
    <source>
        <dbReference type="ARBA" id="ARBA00012668"/>
    </source>
</evidence>
<evidence type="ECO:0000256" key="1">
    <source>
        <dbReference type="ARBA" id="ARBA00004651"/>
    </source>
</evidence>
<dbReference type="InterPro" id="IPR039261">
    <property type="entry name" value="FNR_nucleotide-bd"/>
</dbReference>
<feature type="domain" description="FAD-binding FR-type" evidence="16">
    <location>
        <begin position="299"/>
        <end position="409"/>
    </location>
</feature>
<dbReference type="InterPro" id="IPR013112">
    <property type="entry name" value="FAD-bd_8"/>
</dbReference>
<dbReference type="Pfam" id="PF08022">
    <property type="entry name" value="FAD_binding_8"/>
    <property type="match status" value="1"/>
</dbReference>
<feature type="transmembrane region" description="Helical" evidence="15">
    <location>
        <begin position="213"/>
        <end position="230"/>
    </location>
</feature>
<keyword evidence="12" id="KW-0325">Glycoprotein</keyword>
<dbReference type="Pfam" id="PF01794">
    <property type="entry name" value="Ferric_reduct"/>
    <property type="match status" value="1"/>
</dbReference>
<dbReference type="PANTHER" id="PTHR32361">
    <property type="entry name" value="FERRIC/CUPRIC REDUCTASE TRANSMEMBRANE COMPONENT"/>
    <property type="match status" value="1"/>
</dbReference>
<dbReference type="SUPFAM" id="SSF52343">
    <property type="entry name" value="Ferredoxin reductase-like, C-terminal NADP-linked domain"/>
    <property type="match status" value="1"/>
</dbReference>
<evidence type="ECO:0000256" key="8">
    <source>
        <dbReference type="ARBA" id="ARBA00022989"/>
    </source>
</evidence>
<keyword evidence="10" id="KW-0406">Ion transport</keyword>
<evidence type="ECO:0000256" key="9">
    <source>
        <dbReference type="ARBA" id="ARBA00023002"/>
    </source>
</evidence>
<comment type="similarity">
    <text evidence="2">Belongs to the ferric reductase (FRE) family.</text>
</comment>
<dbReference type="SFLD" id="SFLDG01168">
    <property type="entry name" value="Ferric_reductase_subgroup_(FRE"/>
    <property type="match status" value="1"/>
</dbReference>
<feature type="compositionally biased region" description="Basic and acidic residues" evidence="14">
    <location>
        <begin position="546"/>
        <end position="562"/>
    </location>
</feature>
<evidence type="ECO:0000256" key="13">
    <source>
        <dbReference type="ARBA" id="ARBA00048483"/>
    </source>
</evidence>
<evidence type="ECO:0000256" key="12">
    <source>
        <dbReference type="ARBA" id="ARBA00023180"/>
    </source>
</evidence>
<evidence type="ECO:0000256" key="10">
    <source>
        <dbReference type="ARBA" id="ARBA00023065"/>
    </source>
</evidence>
<keyword evidence="11 15" id="KW-0472">Membrane</keyword>
<dbReference type="OrthoDB" id="3944240at2759"/>